<evidence type="ECO:0000313" key="1">
    <source>
        <dbReference type="Proteomes" id="UP000025227"/>
    </source>
</evidence>
<organism evidence="1 2">
    <name type="scientific">Haemonchus contortus</name>
    <name type="common">Barber pole worm</name>
    <dbReference type="NCBI Taxonomy" id="6289"/>
    <lineage>
        <taxon>Eukaryota</taxon>
        <taxon>Metazoa</taxon>
        <taxon>Ecdysozoa</taxon>
        <taxon>Nematoda</taxon>
        <taxon>Chromadorea</taxon>
        <taxon>Rhabditida</taxon>
        <taxon>Rhabditina</taxon>
        <taxon>Rhabditomorpha</taxon>
        <taxon>Strongyloidea</taxon>
        <taxon>Trichostrongylidae</taxon>
        <taxon>Haemonchus</taxon>
    </lineage>
</organism>
<proteinExistence type="predicted"/>
<dbReference type="AlphaFoldDB" id="A0A7I4YC45"/>
<evidence type="ECO:0000313" key="2">
    <source>
        <dbReference type="WBParaSite" id="HCON_00075950-00001"/>
    </source>
</evidence>
<name>A0A7I4YC45_HAECO</name>
<reference evidence="2" key="1">
    <citation type="submission" date="2020-12" db="UniProtKB">
        <authorList>
            <consortium name="WormBaseParasite"/>
        </authorList>
    </citation>
    <scope>IDENTIFICATION</scope>
    <source>
        <strain evidence="2">MHco3</strain>
    </source>
</reference>
<dbReference type="WBParaSite" id="HCON_00075950-00001">
    <property type="protein sequence ID" value="HCON_00075950-00001"/>
    <property type="gene ID" value="HCON_00075950"/>
</dbReference>
<protein>
    <submittedName>
        <fullName evidence="2">Ketoacyl_synth_N domain-containing protein</fullName>
    </submittedName>
</protein>
<sequence>MHKKQFEGESNGINMYINALERSPLTLLKKGKCKGLVAIGMGTSENASNALTISIN</sequence>
<accession>A0A7I4YC45</accession>
<keyword evidence="1" id="KW-1185">Reference proteome</keyword>
<dbReference type="Proteomes" id="UP000025227">
    <property type="component" value="Unplaced"/>
</dbReference>